<proteinExistence type="predicted"/>
<dbReference type="AlphaFoldDB" id="A0AAW8F7J9"/>
<sequence>MNVVAGILIALFGLITAFMGPRMATTLSGRSNGRFEASNALAFRLIGTVLAVLGLLYATTFVG</sequence>
<name>A0AAW8F7J9_9ACTN</name>
<evidence type="ECO:0000256" key="1">
    <source>
        <dbReference type="SAM" id="Phobius"/>
    </source>
</evidence>
<keyword evidence="1" id="KW-1133">Transmembrane helix</keyword>
<feature type="transmembrane region" description="Helical" evidence="1">
    <location>
        <begin position="40"/>
        <end position="62"/>
    </location>
</feature>
<keyword evidence="1" id="KW-0472">Membrane</keyword>
<accession>A0AAW8F7J9</accession>
<dbReference type="Proteomes" id="UP001234216">
    <property type="component" value="Unassembled WGS sequence"/>
</dbReference>
<evidence type="ECO:0008006" key="4">
    <source>
        <dbReference type="Google" id="ProtNLM"/>
    </source>
</evidence>
<evidence type="ECO:0000313" key="2">
    <source>
        <dbReference type="EMBL" id="MDQ0904778.1"/>
    </source>
</evidence>
<dbReference type="RefSeq" id="WP_306972317.1">
    <property type="nucleotide sequence ID" value="NZ_JAUSZV010000005.1"/>
</dbReference>
<reference evidence="2" key="1">
    <citation type="submission" date="2023-07" db="EMBL/GenBank/DDBJ databases">
        <title>Comparative genomics of wheat-associated soil bacteria to identify genetic determinants of phenazine resistance.</title>
        <authorList>
            <person name="Mouncey N."/>
        </authorList>
    </citation>
    <scope>NUCLEOTIDE SEQUENCE</scope>
    <source>
        <strain evidence="2">V4I22</strain>
    </source>
</reference>
<comment type="caution">
    <text evidence="2">The sequence shown here is derived from an EMBL/GenBank/DDBJ whole genome shotgun (WGS) entry which is preliminary data.</text>
</comment>
<dbReference type="EMBL" id="JAUSZV010000005">
    <property type="protein sequence ID" value="MDQ0904778.1"/>
    <property type="molecule type" value="Genomic_DNA"/>
</dbReference>
<protein>
    <recommendedName>
        <fullName evidence="4">HIG1 domain-containing protein</fullName>
    </recommendedName>
</protein>
<gene>
    <name evidence="2" type="ORF">QFZ22_000763</name>
</gene>
<keyword evidence="1" id="KW-0812">Transmembrane</keyword>
<organism evidence="2 3">
    <name type="scientific">Streptomyces canus</name>
    <dbReference type="NCBI Taxonomy" id="58343"/>
    <lineage>
        <taxon>Bacteria</taxon>
        <taxon>Bacillati</taxon>
        <taxon>Actinomycetota</taxon>
        <taxon>Actinomycetes</taxon>
        <taxon>Kitasatosporales</taxon>
        <taxon>Streptomycetaceae</taxon>
        <taxon>Streptomyces</taxon>
        <taxon>Streptomyces aurantiacus group</taxon>
    </lineage>
</organism>
<evidence type="ECO:0000313" key="3">
    <source>
        <dbReference type="Proteomes" id="UP001234216"/>
    </source>
</evidence>